<gene>
    <name evidence="3" type="ORF">IAA70_04345</name>
</gene>
<evidence type="ECO:0000256" key="1">
    <source>
        <dbReference type="SAM" id="MobiDB-lite"/>
    </source>
</evidence>
<keyword evidence="2" id="KW-1133">Transmembrane helix</keyword>
<keyword evidence="2" id="KW-0812">Transmembrane</keyword>
<organism evidence="3 4">
    <name type="scientific">Candidatus Avoscillospira stercoripullorum</name>
    <dbReference type="NCBI Taxonomy" id="2840709"/>
    <lineage>
        <taxon>Bacteria</taxon>
        <taxon>Bacillati</taxon>
        <taxon>Bacillota</taxon>
        <taxon>Clostridia</taxon>
        <taxon>Eubacteriales</taxon>
        <taxon>Oscillospiraceae</taxon>
        <taxon>Oscillospiraceae incertae sedis</taxon>
        <taxon>Candidatus Avoscillospira</taxon>
    </lineage>
</organism>
<feature type="transmembrane region" description="Helical" evidence="2">
    <location>
        <begin position="12"/>
        <end position="29"/>
    </location>
</feature>
<dbReference type="Proteomes" id="UP000824258">
    <property type="component" value="Unassembled WGS sequence"/>
</dbReference>
<feature type="region of interest" description="Disordered" evidence="1">
    <location>
        <begin position="179"/>
        <end position="238"/>
    </location>
</feature>
<protein>
    <submittedName>
        <fullName evidence="3">Spore cortex biosynthesis protein YabQ</fullName>
    </submittedName>
</protein>
<dbReference type="EMBL" id="DVGD01000133">
    <property type="protein sequence ID" value="HIR09617.1"/>
    <property type="molecule type" value="Genomic_DNA"/>
</dbReference>
<comment type="caution">
    <text evidence="3">The sequence shown here is derived from an EMBL/GenBank/DDBJ whole genome shotgun (WGS) entry which is preliminary data.</text>
</comment>
<evidence type="ECO:0000313" key="3">
    <source>
        <dbReference type="EMBL" id="HIR09617.1"/>
    </source>
</evidence>
<feature type="compositionally biased region" description="Low complexity" evidence="1">
    <location>
        <begin position="229"/>
        <end position="238"/>
    </location>
</feature>
<accession>A0A9D1A897</accession>
<dbReference type="NCBIfam" id="TIGR02893">
    <property type="entry name" value="spore_yabQ"/>
    <property type="match status" value="1"/>
</dbReference>
<feature type="compositionally biased region" description="Basic residues" evidence="1">
    <location>
        <begin position="217"/>
        <end position="226"/>
    </location>
</feature>
<evidence type="ECO:0000256" key="2">
    <source>
        <dbReference type="SAM" id="Phobius"/>
    </source>
</evidence>
<evidence type="ECO:0000313" key="4">
    <source>
        <dbReference type="Proteomes" id="UP000824258"/>
    </source>
</evidence>
<feature type="transmembrane region" description="Helical" evidence="2">
    <location>
        <begin position="41"/>
        <end position="62"/>
    </location>
</feature>
<keyword evidence="2" id="KW-0472">Membrane</keyword>
<feature type="transmembrane region" description="Helical" evidence="2">
    <location>
        <begin position="69"/>
        <end position="91"/>
    </location>
</feature>
<proteinExistence type="predicted"/>
<dbReference type="InterPro" id="IPR019074">
    <property type="entry name" value="YabQ"/>
</dbReference>
<dbReference type="Pfam" id="PF09578">
    <property type="entry name" value="Spore_YabQ"/>
    <property type="match status" value="1"/>
</dbReference>
<reference evidence="3" key="2">
    <citation type="journal article" date="2021" name="PeerJ">
        <title>Extensive microbial diversity within the chicken gut microbiome revealed by metagenomics and culture.</title>
        <authorList>
            <person name="Gilroy R."/>
            <person name="Ravi A."/>
            <person name="Getino M."/>
            <person name="Pursley I."/>
            <person name="Horton D.L."/>
            <person name="Alikhan N.F."/>
            <person name="Baker D."/>
            <person name="Gharbi K."/>
            <person name="Hall N."/>
            <person name="Watson M."/>
            <person name="Adriaenssens E.M."/>
            <person name="Foster-Nyarko E."/>
            <person name="Jarju S."/>
            <person name="Secka A."/>
            <person name="Antonio M."/>
            <person name="Oren A."/>
            <person name="Chaudhuri R.R."/>
            <person name="La Ragione R."/>
            <person name="Hildebrand F."/>
            <person name="Pallen M.J."/>
        </authorList>
    </citation>
    <scope>NUCLEOTIDE SEQUENCE</scope>
    <source>
        <strain evidence="3">ChiHjej9B8-7071</strain>
    </source>
</reference>
<dbReference type="AlphaFoldDB" id="A0A9D1A897"/>
<sequence length="238" mass="25760">MEQPVSLQAGTFLLSVLLGCGLGFVEIVLRAPRRLTPRLSWLMDLLLGIAITYGVLYALLVIDGGRLKFFDAAGILLGAWLFLKTLGRLLFPLFLSLFRAAGMLLRLLASPVTKILIFLRQLAKKYFSTWRKWGTILWRMRSAPTAAVLSKGGNSYALQTLVTSDEAAHSGSGGIRYRYPGDTAVPDHRKASPGGGIADQHRRHQSGKSAPGAGHQRSGHRRRRGGRGAAEIGASGQG</sequence>
<name>A0A9D1A897_9FIRM</name>
<reference evidence="3" key="1">
    <citation type="submission" date="2020-10" db="EMBL/GenBank/DDBJ databases">
        <authorList>
            <person name="Gilroy R."/>
        </authorList>
    </citation>
    <scope>NUCLEOTIDE SEQUENCE</scope>
    <source>
        <strain evidence="3">ChiHjej9B8-7071</strain>
    </source>
</reference>